<dbReference type="InterPro" id="IPR003959">
    <property type="entry name" value="ATPase_AAA_core"/>
</dbReference>
<dbReference type="Pfam" id="PF22942">
    <property type="entry name" value="DUF7025"/>
    <property type="match status" value="1"/>
</dbReference>
<dbReference type="RefSeq" id="XP_044724099.1">
    <property type="nucleotide sequence ID" value="XM_044860466.1"/>
</dbReference>
<dbReference type="PANTHER" id="PTHR46411">
    <property type="entry name" value="FAMILY ATPASE, PUTATIVE-RELATED"/>
    <property type="match status" value="1"/>
</dbReference>
<organism evidence="2 3">
    <name type="scientific">Hirsutella rhossiliensis</name>
    <dbReference type="NCBI Taxonomy" id="111463"/>
    <lineage>
        <taxon>Eukaryota</taxon>
        <taxon>Fungi</taxon>
        <taxon>Dikarya</taxon>
        <taxon>Ascomycota</taxon>
        <taxon>Pezizomycotina</taxon>
        <taxon>Sordariomycetes</taxon>
        <taxon>Hypocreomycetidae</taxon>
        <taxon>Hypocreales</taxon>
        <taxon>Ophiocordycipitaceae</taxon>
        <taxon>Hirsutella</taxon>
    </lineage>
</organism>
<reference evidence="2" key="1">
    <citation type="submission" date="2021-09" db="EMBL/GenBank/DDBJ databases">
        <title>A high-quality genome of the endoparasitic fungus Hirsutella rhossiliensis with a comparison of Hirsutella genomes reveals transposable elements contributing to genome size variation.</title>
        <authorList>
            <person name="Lin R."/>
            <person name="Jiao Y."/>
            <person name="Sun X."/>
            <person name="Ling J."/>
            <person name="Xie B."/>
            <person name="Cheng X."/>
        </authorList>
    </citation>
    <scope>NUCLEOTIDE SEQUENCE</scope>
    <source>
        <strain evidence="2">HR02</strain>
    </source>
</reference>
<accession>A0A9P8SL48</accession>
<protein>
    <submittedName>
        <fullName evidence="2">ATPase family associated with various cellular activities (AAA) domain-containing protein</fullName>
    </submittedName>
</protein>
<dbReference type="Proteomes" id="UP000824596">
    <property type="component" value="Unassembled WGS sequence"/>
</dbReference>
<dbReference type="OrthoDB" id="10042665at2759"/>
<gene>
    <name evidence="2" type="ORF">HRG_01995</name>
</gene>
<evidence type="ECO:0000259" key="1">
    <source>
        <dbReference type="SMART" id="SM00382"/>
    </source>
</evidence>
<keyword evidence="3" id="KW-1185">Reference proteome</keyword>
<dbReference type="GO" id="GO:0016887">
    <property type="term" value="F:ATP hydrolysis activity"/>
    <property type="evidence" value="ECO:0007669"/>
    <property type="project" value="InterPro"/>
</dbReference>
<name>A0A9P8SL48_9HYPO</name>
<dbReference type="InterPro" id="IPR027417">
    <property type="entry name" value="P-loop_NTPase"/>
</dbReference>
<dbReference type="Gene3D" id="3.40.50.300">
    <property type="entry name" value="P-loop containing nucleotide triphosphate hydrolases"/>
    <property type="match status" value="1"/>
</dbReference>
<dbReference type="InterPro" id="IPR054289">
    <property type="entry name" value="DUF7025"/>
</dbReference>
<evidence type="ECO:0000313" key="2">
    <source>
        <dbReference type="EMBL" id="KAH0966586.1"/>
    </source>
</evidence>
<comment type="caution">
    <text evidence="2">The sequence shown here is derived from an EMBL/GenBank/DDBJ whole genome shotgun (WGS) entry which is preliminary data.</text>
</comment>
<dbReference type="AlphaFoldDB" id="A0A9P8SL48"/>
<feature type="domain" description="AAA+ ATPase" evidence="1">
    <location>
        <begin position="431"/>
        <end position="558"/>
    </location>
</feature>
<dbReference type="GeneID" id="68351124"/>
<dbReference type="PANTHER" id="PTHR46411:SF2">
    <property type="entry name" value="AAA+ ATPASE DOMAIN-CONTAINING PROTEIN"/>
    <property type="match status" value="1"/>
</dbReference>
<dbReference type="SMART" id="SM00382">
    <property type="entry name" value="AAA"/>
    <property type="match status" value="1"/>
</dbReference>
<sequence length="663" mass="74756">MDVSIQVTSALPGTISIDNTTATDKRISRIDQYYSRKDRQTHFAKTARGDKRTRERLEKHTLVIRRIISYRGIPEGTVVDIKSLKLAAVLQDIFRDADQLMLAPSNKSPELEPTTLFLAWESLEARQAQESARQPPDSQLVDDISIALAYLDQDFGSQRSELRGLLTDGLISYDLLWSIFMPSSAIYGDQNDLGEAQVMKFKHGAYGEDRETGEKFYRVHASLITHDSEVFGWGEKSIRLPLFEGNMAITDLLVFPLDMHPEEKAIRQKLTDRGRSFIKLLEKPTCKWYGTTATRSERVGASWEEVQFLASRRVMIDPPTWMVHSYALDKLRWPLVRNRKSNKLHLSSVKDDDLMFCNHRILGFSFDEKQWGAFTVSKLKDPRWNEAAFDRVVLPGKQLGLIKDLIRSYRTRTDDGDNDDGFDDIIDGKGRGMVGLLSGRPGVGKTLTAEAVVEVSHRPLYSVSAGELGTSAGDVDRQLGKALDITCRWSCVLLIDEAEVFLHKRDDYNLGRNAIVSVFLRRLEYFQGVAILTTNRKLDIDIAFMSRIHYKFHYNDLSSSVRLAVWKNFIGPDISGLGASNEEDGIGQLAEEYALSGREIKNAAFCAKSISRVRNEALSLELIRNTIESLGLAPCPAARKAATQREFVEEQKVSFDYQAHGSG</sequence>
<dbReference type="SUPFAM" id="SSF52540">
    <property type="entry name" value="P-loop containing nucleoside triphosphate hydrolases"/>
    <property type="match status" value="1"/>
</dbReference>
<dbReference type="GO" id="GO:0005524">
    <property type="term" value="F:ATP binding"/>
    <property type="evidence" value="ECO:0007669"/>
    <property type="project" value="InterPro"/>
</dbReference>
<proteinExistence type="predicted"/>
<evidence type="ECO:0000313" key="3">
    <source>
        <dbReference type="Proteomes" id="UP000824596"/>
    </source>
</evidence>
<dbReference type="Pfam" id="PF00004">
    <property type="entry name" value="AAA"/>
    <property type="match status" value="1"/>
</dbReference>
<dbReference type="EMBL" id="JAIZPD010000002">
    <property type="protein sequence ID" value="KAH0966586.1"/>
    <property type="molecule type" value="Genomic_DNA"/>
</dbReference>
<dbReference type="InterPro" id="IPR003593">
    <property type="entry name" value="AAA+_ATPase"/>
</dbReference>